<gene>
    <name evidence="1" type="ORF">QBC38DRAFT_440517</name>
</gene>
<proteinExistence type="predicted"/>
<evidence type="ECO:0000313" key="1">
    <source>
        <dbReference type="EMBL" id="KAK4231071.1"/>
    </source>
</evidence>
<keyword evidence="2" id="KW-1185">Reference proteome</keyword>
<dbReference type="AlphaFoldDB" id="A0AAN7BX93"/>
<reference evidence="1" key="1">
    <citation type="journal article" date="2023" name="Mol. Phylogenet. Evol.">
        <title>Genome-scale phylogeny and comparative genomics of the fungal order Sordariales.</title>
        <authorList>
            <person name="Hensen N."/>
            <person name="Bonometti L."/>
            <person name="Westerberg I."/>
            <person name="Brannstrom I.O."/>
            <person name="Guillou S."/>
            <person name="Cros-Aarteil S."/>
            <person name="Calhoun S."/>
            <person name="Haridas S."/>
            <person name="Kuo A."/>
            <person name="Mondo S."/>
            <person name="Pangilinan J."/>
            <person name="Riley R."/>
            <person name="LaButti K."/>
            <person name="Andreopoulos B."/>
            <person name="Lipzen A."/>
            <person name="Chen C."/>
            <person name="Yan M."/>
            <person name="Daum C."/>
            <person name="Ng V."/>
            <person name="Clum A."/>
            <person name="Steindorff A."/>
            <person name="Ohm R.A."/>
            <person name="Martin F."/>
            <person name="Silar P."/>
            <person name="Natvig D.O."/>
            <person name="Lalanne C."/>
            <person name="Gautier V."/>
            <person name="Ament-Velasquez S.L."/>
            <person name="Kruys A."/>
            <person name="Hutchinson M.I."/>
            <person name="Powell A.J."/>
            <person name="Barry K."/>
            <person name="Miller A.N."/>
            <person name="Grigoriev I.V."/>
            <person name="Debuchy R."/>
            <person name="Gladieux P."/>
            <person name="Hiltunen Thoren M."/>
            <person name="Johannesson H."/>
        </authorList>
    </citation>
    <scope>NUCLEOTIDE SEQUENCE</scope>
    <source>
        <strain evidence="1">CBS 990.96</strain>
    </source>
</reference>
<protein>
    <submittedName>
        <fullName evidence="1">Uncharacterized protein</fullName>
    </submittedName>
</protein>
<sequence>MATINCRGNPITRNCQRLFFPEAGARVAKTTRQLSQSNNLQTNSPTSPVGIRLERCPSIKAGLFLPYGGKEDLLSLSRPDALPCCRTLWDATSCFVFVRYRPKYTSDTIMEAYLEPWGLCHGSRLGSKCQRSKKVIPFSGFCGFFGQRRGSSFCTAYNPAISVPLKPEPLIWLRGIEPAVPQAEPLQPYSAEKSSFVLLIGYPQLKMQVCRAHSVSC</sequence>
<reference evidence="1" key="2">
    <citation type="submission" date="2023-05" db="EMBL/GenBank/DDBJ databases">
        <authorList>
            <consortium name="Lawrence Berkeley National Laboratory"/>
            <person name="Steindorff A."/>
            <person name="Hensen N."/>
            <person name="Bonometti L."/>
            <person name="Westerberg I."/>
            <person name="Brannstrom I.O."/>
            <person name="Guillou S."/>
            <person name="Cros-Aarteil S."/>
            <person name="Calhoun S."/>
            <person name="Haridas S."/>
            <person name="Kuo A."/>
            <person name="Mondo S."/>
            <person name="Pangilinan J."/>
            <person name="Riley R."/>
            <person name="Labutti K."/>
            <person name="Andreopoulos B."/>
            <person name="Lipzen A."/>
            <person name="Chen C."/>
            <person name="Yanf M."/>
            <person name="Daum C."/>
            <person name="Ng V."/>
            <person name="Clum A."/>
            <person name="Ohm R."/>
            <person name="Martin F."/>
            <person name="Silar P."/>
            <person name="Natvig D."/>
            <person name="Lalanne C."/>
            <person name="Gautier V."/>
            <person name="Ament-Velasquez S.L."/>
            <person name="Kruys A."/>
            <person name="Hutchinson M.I."/>
            <person name="Powell A.J."/>
            <person name="Barry K."/>
            <person name="Miller A.N."/>
            <person name="Grigoriev I.V."/>
            <person name="Debuchy R."/>
            <person name="Gladieux P."/>
            <person name="Thoren M.H."/>
            <person name="Johannesson H."/>
        </authorList>
    </citation>
    <scope>NUCLEOTIDE SEQUENCE</scope>
    <source>
        <strain evidence="1">CBS 990.96</strain>
    </source>
</reference>
<comment type="caution">
    <text evidence="1">The sequence shown here is derived from an EMBL/GenBank/DDBJ whole genome shotgun (WGS) entry which is preliminary data.</text>
</comment>
<dbReference type="Proteomes" id="UP001301958">
    <property type="component" value="Unassembled WGS sequence"/>
</dbReference>
<name>A0AAN7BX93_9PEZI</name>
<evidence type="ECO:0000313" key="2">
    <source>
        <dbReference type="Proteomes" id="UP001301958"/>
    </source>
</evidence>
<organism evidence="1 2">
    <name type="scientific">Podospora fimiseda</name>
    <dbReference type="NCBI Taxonomy" id="252190"/>
    <lineage>
        <taxon>Eukaryota</taxon>
        <taxon>Fungi</taxon>
        <taxon>Dikarya</taxon>
        <taxon>Ascomycota</taxon>
        <taxon>Pezizomycotina</taxon>
        <taxon>Sordariomycetes</taxon>
        <taxon>Sordariomycetidae</taxon>
        <taxon>Sordariales</taxon>
        <taxon>Podosporaceae</taxon>
        <taxon>Podospora</taxon>
    </lineage>
</organism>
<accession>A0AAN7BX93</accession>
<dbReference type="EMBL" id="MU865295">
    <property type="protein sequence ID" value="KAK4231071.1"/>
    <property type="molecule type" value="Genomic_DNA"/>
</dbReference>